<organism evidence="3 4">
    <name type="scientific">Laceyella putida</name>
    <dbReference type="NCBI Taxonomy" id="110101"/>
    <lineage>
        <taxon>Bacteria</taxon>
        <taxon>Bacillati</taxon>
        <taxon>Bacillota</taxon>
        <taxon>Bacilli</taxon>
        <taxon>Bacillales</taxon>
        <taxon>Thermoactinomycetaceae</taxon>
        <taxon>Laceyella</taxon>
    </lineage>
</organism>
<dbReference type="Pfam" id="PF13620">
    <property type="entry name" value="CarboxypepD_reg"/>
    <property type="match status" value="1"/>
</dbReference>
<keyword evidence="4" id="KW-1185">Reference proteome</keyword>
<dbReference type="SUPFAM" id="SSF49464">
    <property type="entry name" value="Carboxypeptidase regulatory domain-like"/>
    <property type="match status" value="1"/>
</dbReference>
<dbReference type="InterPro" id="IPR008969">
    <property type="entry name" value="CarboxyPept-like_regulatory"/>
</dbReference>
<dbReference type="PROSITE" id="PS51257">
    <property type="entry name" value="PROKAR_LIPOPROTEIN"/>
    <property type="match status" value="1"/>
</dbReference>
<dbReference type="EMBL" id="JBHTBW010000009">
    <property type="protein sequence ID" value="MFC7440382.1"/>
    <property type="molecule type" value="Genomic_DNA"/>
</dbReference>
<feature type="region of interest" description="Disordered" evidence="1">
    <location>
        <begin position="46"/>
        <end position="72"/>
    </location>
</feature>
<name>A0ABW2RHA4_9BACL</name>
<dbReference type="RefSeq" id="WP_379863627.1">
    <property type="nucleotide sequence ID" value="NZ_JBHTBW010000009.1"/>
</dbReference>
<evidence type="ECO:0000313" key="3">
    <source>
        <dbReference type="EMBL" id="MFC7440382.1"/>
    </source>
</evidence>
<evidence type="ECO:0000256" key="2">
    <source>
        <dbReference type="SAM" id="SignalP"/>
    </source>
</evidence>
<accession>A0ABW2RHA4</accession>
<feature type="signal peptide" evidence="2">
    <location>
        <begin position="1"/>
        <end position="29"/>
    </location>
</feature>
<protein>
    <submittedName>
        <fullName evidence="3">Carboxypeptidase-like regulatory domain-containing protein</fullName>
    </submittedName>
</protein>
<reference evidence="4" key="1">
    <citation type="journal article" date="2019" name="Int. J. Syst. Evol. Microbiol.">
        <title>The Global Catalogue of Microorganisms (GCM) 10K type strain sequencing project: providing services to taxonomists for standard genome sequencing and annotation.</title>
        <authorList>
            <consortium name="The Broad Institute Genomics Platform"/>
            <consortium name="The Broad Institute Genome Sequencing Center for Infectious Disease"/>
            <person name="Wu L."/>
            <person name="Ma J."/>
        </authorList>
    </citation>
    <scope>NUCLEOTIDE SEQUENCE [LARGE SCALE GENOMIC DNA]</scope>
    <source>
        <strain evidence="4">CGMCC 1.12942</strain>
    </source>
</reference>
<comment type="caution">
    <text evidence="3">The sequence shown here is derived from an EMBL/GenBank/DDBJ whole genome shotgun (WGS) entry which is preliminary data.</text>
</comment>
<feature type="chain" id="PRO_5046990450" evidence="2">
    <location>
        <begin position="30"/>
        <end position="128"/>
    </location>
</feature>
<sequence length="128" mass="13783">MNRSRISIFLISVLSLGLMVSGGCNNALGDEPPDSQPVQRVTITGTVTDPAGHPLPGVLVTPEPADKTSGPIPEIAIYTDKDGHFSWTVPSGTYDFVFHKPSYVTHKVRVDARPGKTVPHLKVRLKPS</sequence>
<gene>
    <name evidence="3" type="ORF">ACFQNG_04325</name>
</gene>
<dbReference type="Gene3D" id="2.60.40.1120">
    <property type="entry name" value="Carboxypeptidase-like, regulatory domain"/>
    <property type="match status" value="1"/>
</dbReference>
<dbReference type="Proteomes" id="UP001596500">
    <property type="component" value="Unassembled WGS sequence"/>
</dbReference>
<keyword evidence="2" id="KW-0732">Signal</keyword>
<proteinExistence type="predicted"/>
<evidence type="ECO:0000313" key="4">
    <source>
        <dbReference type="Proteomes" id="UP001596500"/>
    </source>
</evidence>
<evidence type="ECO:0000256" key="1">
    <source>
        <dbReference type="SAM" id="MobiDB-lite"/>
    </source>
</evidence>